<evidence type="ECO:0000313" key="1">
    <source>
        <dbReference type="EMBL" id="GAA1798286.1"/>
    </source>
</evidence>
<dbReference type="Proteomes" id="UP001499938">
    <property type="component" value="Unassembled WGS sequence"/>
</dbReference>
<dbReference type="EMBL" id="BAAAPO010000037">
    <property type="protein sequence ID" value="GAA1798286.1"/>
    <property type="molecule type" value="Genomic_DNA"/>
</dbReference>
<reference evidence="1 2" key="1">
    <citation type="journal article" date="2019" name="Int. J. Syst. Evol. Microbiol.">
        <title>The Global Catalogue of Microorganisms (GCM) 10K type strain sequencing project: providing services to taxonomists for standard genome sequencing and annotation.</title>
        <authorList>
            <consortium name="The Broad Institute Genomics Platform"/>
            <consortium name="The Broad Institute Genome Sequencing Center for Infectious Disease"/>
            <person name="Wu L."/>
            <person name="Ma J."/>
        </authorList>
    </citation>
    <scope>NUCLEOTIDE SEQUENCE [LARGE SCALE GENOMIC DNA]</scope>
    <source>
        <strain evidence="1 2">JCM 15592</strain>
    </source>
</reference>
<comment type="caution">
    <text evidence="1">The sequence shown here is derived from an EMBL/GenBank/DDBJ whole genome shotgun (WGS) entry which is preliminary data.</text>
</comment>
<evidence type="ECO:0000313" key="2">
    <source>
        <dbReference type="Proteomes" id="UP001499938"/>
    </source>
</evidence>
<sequence>MWDTIRPILEAADADTSRFENVTVLGVDEHVVRHEALLFRMEVRDLHRLAVAAAG</sequence>
<organism evidence="1 2">
    <name type="scientific">Nostocoides veronense</name>
    <dbReference type="NCBI Taxonomy" id="330836"/>
    <lineage>
        <taxon>Bacteria</taxon>
        <taxon>Bacillati</taxon>
        <taxon>Actinomycetota</taxon>
        <taxon>Actinomycetes</taxon>
        <taxon>Micrococcales</taxon>
        <taxon>Intrasporangiaceae</taxon>
        <taxon>Nostocoides</taxon>
    </lineage>
</organism>
<protein>
    <submittedName>
        <fullName evidence="1">Uncharacterized protein</fullName>
    </submittedName>
</protein>
<proteinExistence type="predicted"/>
<dbReference type="RefSeq" id="WP_344085526.1">
    <property type="nucleotide sequence ID" value="NZ_BAAAPO010000037.1"/>
</dbReference>
<accession>A0ABN2LSL2</accession>
<gene>
    <name evidence="1" type="ORF">GCM10009811_22970</name>
</gene>
<keyword evidence="2" id="KW-1185">Reference proteome</keyword>
<name>A0ABN2LSL2_9MICO</name>